<sequence length="150" mass="16776">MGNKYECNVALSAFIVFDVHVVELGIYLMSVIGLMSKLIRRLMLNINGYNIGLAVRQLDDINDSQQADLLNTNQPDALNPAWINLVEKYCPAPTHIRHPLPGIRIKEPIVREPSQTNELKWVEYGDGEFGLANKWPTNDSDSIVASSNAK</sequence>
<evidence type="ECO:0000256" key="1">
    <source>
        <dbReference type="SAM" id="Phobius"/>
    </source>
</evidence>
<name>A0A834X172_9FABA</name>
<dbReference type="Proteomes" id="UP000634136">
    <property type="component" value="Unassembled WGS sequence"/>
</dbReference>
<keyword evidence="3" id="KW-1185">Reference proteome</keyword>
<keyword evidence="1" id="KW-0472">Membrane</keyword>
<accession>A0A834X172</accession>
<proteinExistence type="predicted"/>
<gene>
    <name evidence="2" type="ORF">G2W53_010551</name>
</gene>
<dbReference type="AlphaFoldDB" id="A0A834X172"/>
<evidence type="ECO:0000313" key="2">
    <source>
        <dbReference type="EMBL" id="KAF7835692.1"/>
    </source>
</evidence>
<dbReference type="EMBL" id="JAAIUW010000004">
    <property type="protein sequence ID" value="KAF7835692.1"/>
    <property type="molecule type" value="Genomic_DNA"/>
</dbReference>
<evidence type="ECO:0000313" key="3">
    <source>
        <dbReference type="Proteomes" id="UP000634136"/>
    </source>
</evidence>
<protein>
    <submittedName>
        <fullName evidence="2">Uncharacterized protein</fullName>
    </submittedName>
</protein>
<feature type="transmembrane region" description="Helical" evidence="1">
    <location>
        <begin position="12"/>
        <end position="35"/>
    </location>
</feature>
<reference evidence="2" key="1">
    <citation type="submission" date="2020-09" db="EMBL/GenBank/DDBJ databases">
        <title>Genome-Enabled Discovery of Anthraquinone Biosynthesis in Senna tora.</title>
        <authorList>
            <person name="Kang S.-H."/>
            <person name="Pandey R.P."/>
            <person name="Lee C.-M."/>
            <person name="Sim J.-S."/>
            <person name="Jeong J.-T."/>
            <person name="Choi B.-S."/>
            <person name="Jung M."/>
            <person name="Ginzburg D."/>
            <person name="Zhao K."/>
            <person name="Won S.Y."/>
            <person name="Oh T.-J."/>
            <person name="Yu Y."/>
            <person name="Kim N.-H."/>
            <person name="Lee O.R."/>
            <person name="Lee T.-H."/>
            <person name="Bashyal P."/>
            <person name="Kim T.-S."/>
            <person name="Lee W.-H."/>
            <person name="Kawkins C."/>
            <person name="Kim C.-K."/>
            <person name="Kim J.S."/>
            <person name="Ahn B.O."/>
            <person name="Rhee S.Y."/>
            <person name="Sohng J.K."/>
        </authorList>
    </citation>
    <scope>NUCLEOTIDE SEQUENCE</scope>
    <source>
        <tissue evidence="2">Leaf</tissue>
    </source>
</reference>
<keyword evidence="1" id="KW-0812">Transmembrane</keyword>
<organism evidence="2 3">
    <name type="scientific">Senna tora</name>
    <dbReference type="NCBI Taxonomy" id="362788"/>
    <lineage>
        <taxon>Eukaryota</taxon>
        <taxon>Viridiplantae</taxon>
        <taxon>Streptophyta</taxon>
        <taxon>Embryophyta</taxon>
        <taxon>Tracheophyta</taxon>
        <taxon>Spermatophyta</taxon>
        <taxon>Magnoliopsida</taxon>
        <taxon>eudicotyledons</taxon>
        <taxon>Gunneridae</taxon>
        <taxon>Pentapetalae</taxon>
        <taxon>rosids</taxon>
        <taxon>fabids</taxon>
        <taxon>Fabales</taxon>
        <taxon>Fabaceae</taxon>
        <taxon>Caesalpinioideae</taxon>
        <taxon>Cassia clade</taxon>
        <taxon>Senna</taxon>
    </lineage>
</organism>
<keyword evidence="1" id="KW-1133">Transmembrane helix</keyword>
<comment type="caution">
    <text evidence="2">The sequence shown here is derived from an EMBL/GenBank/DDBJ whole genome shotgun (WGS) entry which is preliminary data.</text>
</comment>